<dbReference type="EMBL" id="MAAX01000073">
    <property type="protein sequence ID" value="OUS18009.1"/>
    <property type="molecule type" value="Genomic_DNA"/>
</dbReference>
<accession>A0A1Z8B611</accession>
<keyword evidence="1" id="KW-0472">Membrane</keyword>
<dbReference type="RefSeq" id="WP_303686170.1">
    <property type="nucleotide sequence ID" value="NZ_CAJXYO010000016.1"/>
</dbReference>
<reference evidence="3" key="1">
    <citation type="journal article" date="2017" name="Proc. Natl. Acad. Sci. U.S.A.">
        <title>Simulation of Deepwater Horizon oil plume reveals substrate specialization within a complex community of hydrocarbon-degraders.</title>
        <authorList>
            <person name="Hu P."/>
            <person name="Dubinsky E.A."/>
            <person name="Probst A.J."/>
            <person name="Wang J."/>
            <person name="Sieber C.M.K."/>
            <person name="Tom L.M."/>
            <person name="Gardinali P."/>
            <person name="Banfield J.F."/>
            <person name="Atlas R.M."/>
            <person name="Andersen G.L."/>
        </authorList>
    </citation>
    <scope>NUCLEOTIDE SEQUENCE [LARGE SCALE GENOMIC DNA]</scope>
</reference>
<comment type="caution">
    <text evidence="2">The sequence shown here is derived from an EMBL/GenBank/DDBJ whole genome shotgun (WGS) entry which is preliminary data.</text>
</comment>
<dbReference type="Proteomes" id="UP000196102">
    <property type="component" value="Unassembled WGS sequence"/>
</dbReference>
<proteinExistence type="predicted"/>
<protein>
    <submittedName>
        <fullName evidence="2">Riboflavin synthase subunit beta</fullName>
    </submittedName>
</protein>
<evidence type="ECO:0000313" key="3">
    <source>
        <dbReference type="Proteomes" id="UP000196102"/>
    </source>
</evidence>
<sequence length="93" mass="10926">MGIIGRRKNKKYDYEPRYYKNTTGSKPFEIKHKFDDQRTTVQNVGLKGKFGNAMQDLKLGADAVVKRRLLIIISILVLIFLWIIDFDLSIFRF</sequence>
<gene>
    <name evidence="2" type="ORF">A9Q93_04395</name>
</gene>
<name>A0A1Z8B611_9FLAO</name>
<organism evidence="2 3">
    <name type="scientific">Nonlabens dokdonensis</name>
    <dbReference type="NCBI Taxonomy" id="328515"/>
    <lineage>
        <taxon>Bacteria</taxon>
        <taxon>Pseudomonadati</taxon>
        <taxon>Bacteroidota</taxon>
        <taxon>Flavobacteriia</taxon>
        <taxon>Flavobacteriales</taxon>
        <taxon>Flavobacteriaceae</taxon>
        <taxon>Nonlabens</taxon>
    </lineage>
</organism>
<dbReference type="AlphaFoldDB" id="A0A1Z8B611"/>
<evidence type="ECO:0000256" key="1">
    <source>
        <dbReference type="SAM" id="Phobius"/>
    </source>
</evidence>
<evidence type="ECO:0000313" key="2">
    <source>
        <dbReference type="EMBL" id="OUS18009.1"/>
    </source>
</evidence>
<feature type="transmembrane region" description="Helical" evidence="1">
    <location>
        <begin position="69"/>
        <end position="91"/>
    </location>
</feature>
<keyword evidence="1" id="KW-0812">Transmembrane</keyword>
<keyword evidence="1" id="KW-1133">Transmembrane helix</keyword>